<feature type="compositionally biased region" description="Gly residues" evidence="1">
    <location>
        <begin position="177"/>
        <end position="187"/>
    </location>
</feature>
<dbReference type="Proteomes" id="UP001190700">
    <property type="component" value="Unassembled WGS sequence"/>
</dbReference>
<evidence type="ECO:0000256" key="1">
    <source>
        <dbReference type="SAM" id="MobiDB-lite"/>
    </source>
</evidence>
<keyword evidence="3" id="KW-1185">Reference proteome</keyword>
<accession>A0AAE0H0X9</accession>
<feature type="region of interest" description="Disordered" evidence="1">
    <location>
        <begin position="171"/>
        <end position="206"/>
    </location>
</feature>
<organism evidence="2 3">
    <name type="scientific">Cymbomonas tetramitiformis</name>
    <dbReference type="NCBI Taxonomy" id="36881"/>
    <lineage>
        <taxon>Eukaryota</taxon>
        <taxon>Viridiplantae</taxon>
        <taxon>Chlorophyta</taxon>
        <taxon>Pyramimonadophyceae</taxon>
        <taxon>Pyramimonadales</taxon>
        <taxon>Pyramimonadaceae</taxon>
        <taxon>Cymbomonas</taxon>
    </lineage>
</organism>
<evidence type="ECO:0000313" key="3">
    <source>
        <dbReference type="Proteomes" id="UP001190700"/>
    </source>
</evidence>
<feature type="compositionally biased region" description="Basic and acidic residues" evidence="1">
    <location>
        <begin position="190"/>
        <end position="201"/>
    </location>
</feature>
<protein>
    <submittedName>
        <fullName evidence="2">Uncharacterized protein</fullName>
    </submittedName>
</protein>
<proteinExistence type="predicted"/>
<gene>
    <name evidence="2" type="ORF">CYMTET_4675</name>
</gene>
<sequence>MASSASLVMASLASRAALSIISSGGLGGAPPLCAGLRESSNALLTSLLSPISPKRELIQSVVDGTGVGCAPVDAGGSASAAAANVPSRSRTGAVRDRYPLIPSDLLDVTLKVLTLLVTTVYTNWAAPQGAQQGEVAGTTAAATIPTGEDSEAKQLVKIVIDKIRVLEPTLPQEPEGWGAGAEGGGGSTWRSERLPPGHGERCGQAGGLRPAGAAGGAAVLQEYKCAKVGRGVSYTTR</sequence>
<comment type="caution">
    <text evidence="2">The sequence shown here is derived from an EMBL/GenBank/DDBJ whole genome shotgun (WGS) entry which is preliminary data.</text>
</comment>
<dbReference type="AlphaFoldDB" id="A0AAE0H0X9"/>
<reference evidence="2 3" key="1">
    <citation type="journal article" date="2015" name="Genome Biol. Evol.">
        <title>Comparative Genomics of a Bacterivorous Green Alga Reveals Evolutionary Causalities and Consequences of Phago-Mixotrophic Mode of Nutrition.</title>
        <authorList>
            <person name="Burns J.A."/>
            <person name="Paasch A."/>
            <person name="Narechania A."/>
            <person name="Kim E."/>
        </authorList>
    </citation>
    <scope>NUCLEOTIDE SEQUENCE [LARGE SCALE GENOMIC DNA]</scope>
    <source>
        <strain evidence="2 3">PLY_AMNH</strain>
    </source>
</reference>
<dbReference type="EMBL" id="LGRX02000690">
    <property type="protein sequence ID" value="KAK3287833.1"/>
    <property type="molecule type" value="Genomic_DNA"/>
</dbReference>
<name>A0AAE0H0X9_9CHLO</name>
<evidence type="ECO:0000313" key="2">
    <source>
        <dbReference type="EMBL" id="KAK3287833.1"/>
    </source>
</evidence>